<dbReference type="WBParaSite" id="PgR085_g056_t02">
    <property type="protein sequence ID" value="PgR085_g056_t02"/>
    <property type="gene ID" value="PgR085_g056"/>
</dbReference>
<feature type="region of interest" description="Disordered" evidence="1">
    <location>
        <begin position="47"/>
        <end position="72"/>
    </location>
</feature>
<feature type="region of interest" description="Disordered" evidence="1">
    <location>
        <begin position="1"/>
        <end position="31"/>
    </location>
</feature>
<accession>A0A915C3S8</accession>
<proteinExistence type="predicted"/>
<protein>
    <submittedName>
        <fullName evidence="3 4">Uncharacterized protein</fullName>
    </submittedName>
</protein>
<evidence type="ECO:0000313" key="2">
    <source>
        <dbReference type="Proteomes" id="UP000887569"/>
    </source>
</evidence>
<reference evidence="3 4" key="1">
    <citation type="submission" date="2022-11" db="UniProtKB">
        <authorList>
            <consortium name="WormBaseParasite"/>
        </authorList>
    </citation>
    <scope>IDENTIFICATION</scope>
</reference>
<name>A0A915C3S8_PARUN</name>
<evidence type="ECO:0000313" key="3">
    <source>
        <dbReference type="WBParaSite" id="PgR085_g056_t02"/>
    </source>
</evidence>
<keyword evidence="2" id="KW-1185">Reference proteome</keyword>
<evidence type="ECO:0000256" key="1">
    <source>
        <dbReference type="SAM" id="MobiDB-lite"/>
    </source>
</evidence>
<sequence>MGDNKVNMSLDDIIKKERADRNKRTPARRGLAGKRGFVVRRNIRGGMKSSLGRGARAGPGASRFNRDQQQSTPAVSKFATMRMVNKLVKRAINQRANQTLIQRAAMSRRRTTARVLATRVSFGSRRGAVRGSRLYGRLRGVSQRSRVIAGSAVRRARRQLQQQQQLVLSAPIRKTRGRGVPRIGQLVSDSSPVTYEREIVRPVALRRRFVRSVPVIHQPAAQREVVLEQSSSRPVVVERAPRYTRTVPIRGVRKNGFAQQRVIVVNNVRRRPQFRVERMMEVQPRRRFVNTYTTSPRLKALRDAQLREALGITRGQRMEPERFEASSSFLQRVPVRKGRGFRNDNRFRY</sequence>
<evidence type="ECO:0000313" key="4">
    <source>
        <dbReference type="WBParaSite" id="PgR085_g056_t03"/>
    </source>
</evidence>
<feature type="compositionally biased region" description="Low complexity" evidence="1">
    <location>
        <begin position="49"/>
        <end position="63"/>
    </location>
</feature>
<feature type="compositionally biased region" description="Basic and acidic residues" evidence="1">
    <location>
        <begin position="12"/>
        <end position="23"/>
    </location>
</feature>
<dbReference type="AlphaFoldDB" id="A0A915C3S8"/>
<dbReference type="WBParaSite" id="PgR085_g056_t03">
    <property type="protein sequence ID" value="PgR085_g056_t03"/>
    <property type="gene ID" value="PgR085_g056"/>
</dbReference>
<organism evidence="2 4">
    <name type="scientific">Parascaris univalens</name>
    <name type="common">Nematode worm</name>
    <dbReference type="NCBI Taxonomy" id="6257"/>
    <lineage>
        <taxon>Eukaryota</taxon>
        <taxon>Metazoa</taxon>
        <taxon>Ecdysozoa</taxon>
        <taxon>Nematoda</taxon>
        <taxon>Chromadorea</taxon>
        <taxon>Rhabditida</taxon>
        <taxon>Spirurina</taxon>
        <taxon>Ascaridomorpha</taxon>
        <taxon>Ascaridoidea</taxon>
        <taxon>Ascarididae</taxon>
        <taxon>Parascaris</taxon>
    </lineage>
</organism>
<dbReference type="Proteomes" id="UP000887569">
    <property type="component" value="Unplaced"/>
</dbReference>